<accession>A0AA36DG36</accession>
<feature type="compositionally biased region" description="Basic residues" evidence="6">
    <location>
        <begin position="292"/>
        <end position="305"/>
    </location>
</feature>
<dbReference type="PROSITE" id="PS50922">
    <property type="entry name" value="TLC"/>
    <property type="match status" value="1"/>
</dbReference>
<dbReference type="Pfam" id="PF03798">
    <property type="entry name" value="TRAM_LAG1_CLN8"/>
    <property type="match status" value="1"/>
</dbReference>
<evidence type="ECO:0000313" key="9">
    <source>
        <dbReference type="EMBL" id="CAJ0586562.1"/>
    </source>
</evidence>
<evidence type="ECO:0000259" key="8">
    <source>
        <dbReference type="PROSITE" id="PS50922"/>
    </source>
</evidence>
<feature type="transmembrane region" description="Helical" evidence="7">
    <location>
        <begin position="28"/>
        <end position="46"/>
    </location>
</feature>
<dbReference type="PANTHER" id="PTHR13439">
    <property type="entry name" value="CT120 PROTEIN"/>
    <property type="match status" value="1"/>
</dbReference>
<dbReference type="GO" id="GO:0055091">
    <property type="term" value="P:phospholipid homeostasis"/>
    <property type="evidence" value="ECO:0007669"/>
    <property type="project" value="TreeGrafter"/>
</dbReference>
<sequence>MDSSVVEKQPQGPEYELPPWHRMFEREYLLPIVFYFAIWRCGAYYAQRNCWNGYEVSAFTRYRLRNLTVCLFHAAFTAISTLVFMAVYPDVMFHDTIHWWSDRCAHIFLASLAYFLHDQYDMVLNEWTPRMVELFLHHTLTIFVYCVQLSTKKFQPYAFWAIMMEVNSVFLHVRAVMMMSGWKNIYPKTFQTIRALNLLTFLVFRFGVQSWQIWWIMENRFNMHYFYFCVGYYGGIVFLCINTILFARILYSDGYLCKRKSLNKSNTDMAIQQLNEPLLSSWPPDSPEKQRNGRRSSRKSTSKSD</sequence>
<comment type="subcellular location">
    <subcellularLocation>
        <location evidence="1">Membrane</location>
        <topology evidence="1">Multi-pass membrane protein</topology>
    </subcellularLocation>
</comment>
<dbReference type="PANTHER" id="PTHR13439:SF4">
    <property type="entry name" value="TLC DOMAIN-CONTAINING PROTEIN"/>
    <property type="match status" value="1"/>
</dbReference>
<keyword evidence="2 5" id="KW-0812">Transmembrane</keyword>
<feature type="transmembrane region" description="Helical" evidence="7">
    <location>
        <begin position="67"/>
        <end position="88"/>
    </location>
</feature>
<evidence type="ECO:0000256" key="7">
    <source>
        <dbReference type="SAM" id="Phobius"/>
    </source>
</evidence>
<dbReference type="EMBL" id="CATQJA010002709">
    <property type="protein sequence ID" value="CAJ0586562.1"/>
    <property type="molecule type" value="Genomic_DNA"/>
</dbReference>
<keyword evidence="3 7" id="KW-1133">Transmembrane helix</keyword>
<dbReference type="InterPro" id="IPR006634">
    <property type="entry name" value="TLC-dom"/>
</dbReference>
<evidence type="ECO:0000256" key="4">
    <source>
        <dbReference type="ARBA" id="ARBA00023136"/>
    </source>
</evidence>
<dbReference type="GO" id="GO:0005886">
    <property type="term" value="C:plasma membrane"/>
    <property type="evidence" value="ECO:0007669"/>
    <property type="project" value="TreeGrafter"/>
</dbReference>
<dbReference type="SMART" id="SM00724">
    <property type="entry name" value="TLC"/>
    <property type="match status" value="1"/>
</dbReference>
<dbReference type="GO" id="GO:0097035">
    <property type="term" value="P:regulation of membrane lipid distribution"/>
    <property type="evidence" value="ECO:0007669"/>
    <property type="project" value="TreeGrafter"/>
</dbReference>
<organism evidence="9 10">
    <name type="scientific">Mesorhabditis spiculigera</name>
    <dbReference type="NCBI Taxonomy" id="96644"/>
    <lineage>
        <taxon>Eukaryota</taxon>
        <taxon>Metazoa</taxon>
        <taxon>Ecdysozoa</taxon>
        <taxon>Nematoda</taxon>
        <taxon>Chromadorea</taxon>
        <taxon>Rhabditida</taxon>
        <taxon>Rhabditina</taxon>
        <taxon>Rhabditomorpha</taxon>
        <taxon>Rhabditoidea</taxon>
        <taxon>Rhabditidae</taxon>
        <taxon>Mesorhabditinae</taxon>
        <taxon>Mesorhabditis</taxon>
    </lineage>
</organism>
<dbReference type="AlphaFoldDB" id="A0AA36DG36"/>
<feature type="transmembrane region" description="Helical" evidence="7">
    <location>
        <begin position="223"/>
        <end position="251"/>
    </location>
</feature>
<gene>
    <name evidence="9" type="ORF">MSPICULIGERA_LOCUS24564</name>
</gene>
<proteinExistence type="predicted"/>
<evidence type="ECO:0000256" key="3">
    <source>
        <dbReference type="ARBA" id="ARBA00022989"/>
    </source>
</evidence>
<comment type="caution">
    <text evidence="9">The sequence shown here is derived from an EMBL/GenBank/DDBJ whole genome shotgun (WGS) entry which is preliminary data.</text>
</comment>
<evidence type="ECO:0000256" key="5">
    <source>
        <dbReference type="PROSITE-ProRule" id="PRU00205"/>
    </source>
</evidence>
<dbReference type="Proteomes" id="UP001177023">
    <property type="component" value="Unassembled WGS sequence"/>
</dbReference>
<protein>
    <recommendedName>
        <fullName evidence="8">TLC domain-containing protein</fullName>
    </recommendedName>
</protein>
<keyword evidence="4 5" id="KW-0472">Membrane</keyword>
<evidence type="ECO:0000313" key="10">
    <source>
        <dbReference type="Proteomes" id="UP001177023"/>
    </source>
</evidence>
<feature type="domain" description="TLC" evidence="8">
    <location>
        <begin position="59"/>
        <end position="254"/>
    </location>
</feature>
<dbReference type="GO" id="GO:0071709">
    <property type="term" value="P:membrane assembly"/>
    <property type="evidence" value="ECO:0007669"/>
    <property type="project" value="TreeGrafter"/>
</dbReference>
<keyword evidence="10" id="KW-1185">Reference proteome</keyword>
<reference evidence="9" key="1">
    <citation type="submission" date="2023-06" db="EMBL/GenBank/DDBJ databases">
        <authorList>
            <person name="Delattre M."/>
        </authorList>
    </citation>
    <scope>NUCLEOTIDE SEQUENCE</scope>
    <source>
        <strain evidence="9">AF72</strain>
    </source>
</reference>
<evidence type="ECO:0000256" key="6">
    <source>
        <dbReference type="SAM" id="MobiDB-lite"/>
    </source>
</evidence>
<feature type="transmembrane region" description="Helical" evidence="7">
    <location>
        <begin position="198"/>
        <end position="217"/>
    </location>
</feature>
<evidence type="ECO:0000256" key="2">
    <source>
        <dbReference type="ARBA" id="ARBA00022692"/>
    </source>
</evidence>
<dbReference type="GO" id="GO:0007009">
    <property type="term" value="P:plasma membrane organization"/>
    <property type="evidence" value="ECO:0007669"/>
    <property type="project" value="TreeGrafter"/>
</dbReference>
<feature type="transmembrane region" description="Helical" evidence="7">
    <location>
        <begin position="157"/>
        <end position="177"/>
    </location>
</feature>
<evidence type="ECO:0000256" key="1">
    <source>
        <dbReference type="ARBA" id="ARBA00004141"/>
    </source>
</evidence>
<feature type="non-terminal residue" evidence="9">
    <location>
        <position position="1"/>
    </location>
</feature>
<feature type="region of interest" description="Disordered" evidence="6">
    <location>
        <begin position="276"/>
        <end position="305"/>
    </location>
</feature>
<dbReference type="InterPro" id="IPR050846">
    <property type="entry name" value="TLCD"/>
</dbReference>
<name>A0AA36DG36_9BILA</name>